<dbReference type="AlphaFoldDB" id="A0AAE8F5S1"/>
<dbReference type="Proteomes" id="UP000284283">
    <property type="component" value="Unassembled WGS sequence"/>
</dbReference>
<dbReference type="KEGG" id="xva:C7V42_06495"/>
<proteinExistence type="predicted"/>
<dbReference type="EMBL" id="PYTT01000110">
    <property type="protein sequence ID" value="RNL01109.1"/>
    <property type="molecule type" value="Genomic_DNA"/>
</dbReference>
<comment type="caution">
    <text evidence="1">The sequence shown here is derived from an EMBL/GenBank/DDBJ whole genome shotgun (WGS) entry which is preliminary data.</text>
</comment>
<organism evidence="1 2">
    <name type="scientific">Xanthomonas vasicola pv. vasculorum</name>
    <dbReference type="NCBI Taxonomy" id="325776"/>
    <lineage>
        <taxon>Bacteria</taxon>
        <taxon>Pseudomonadati</taxon>
        <taxon>Pseudomonadota</taxon>
        <taxon>Gammaproteobacteria</taxon>
        <taxon>Lysobacterales</taxon>
        <taxon>Lysobacteraceae</taxon>
        <taxon>Xanthomonas</taxon>
    </lineage>
</organism>
<gene>
    <name evidence="1" type="ORF">C9386_12235</name>
</gene>
<protein>
    <submittedName>
        <fullName evidence="1">Uncharacterized protein</fullName>
    </submittedName>
</protein>
<name>A0AAE8F5S1_XANVA</name>
<accession>A0AAE8F5S1</accession>
<sequence length="91" mass="10666">MVKAVDFIKLHQSVKHLEQAAIAGLIGKSLFMYFEEHCAHRLHPFIAGSHHPPDDRELIPERIKRPRTRHRRLDALAKLLQRCKRIKKMIA</sequence>
<evidence type="ECO:0000313" key="2">
    <source>
        <dbReference type="Proteomes" id="UP000284283"/>
    </source>
</evidence>
<reference evidence="1 2" key="1">
    <citation type="submission" date="2018-03" db="EMBL/GenBank/DDBJ databases">
        <authorList>
            <person name="Wu G."/>
        </authorList>
    </citation>
    <scope>NUCLEOTIDE SEQUENCE [LARGE SCALE GENOMIC DNA]</scope>
    <source>
        <strain evidence="1 2">SAM-118</strain>
    </source>
</reference>
<evidence type="ECO:0000313" key="1">
    <source>
        <dbReference type="EMBL" id="RNL01109.1"/>
    </source>
</evidence>